<gene>
    <name evidence="9" type="ORF">KP79_PYT24176</name>
</gene>
<evidence type="ECO:0000313" key="9">
    <source>
        <dbReference type="EMBL" id="OWF43428.1"/>
    </source>
</evidence>
<keyword evidence="5 7" id="KW-0472">Membrane</keyword>
<keyword evidence="8" id="KW-0732">Signal</keyword>
<dbReference type="Pfam" id="PF02535">
    <property type="entry name" value="Zip"/>
    <property type="match status" value="1"/>
</dbReference>
<feature type="transmembrane region" description="Helical" evidence="7">
    <location>
        <begin position="763"/>
        <end position="784"/>
    </location>
</feature>
<feature type="transmembrane region" description="Helical" evidence="7">
    <location>
        <begin position="693"/>
        <end position="714"/>
    </location>
</feature>
<feature type="signal peptide" evidence="8">
    <location>
        <begin position="1"/>
        <end position="19"/>
    </location>
</feature>
<feature type="compositionally biased region" description="Basic and acidic residues" evidence="6">
    <location>
        <begin position="486"/>
        <end position="496"/>
    </location>
</feature>
<evidence type="ECO:0000256" key="6">
    <source>
        <dbReference type="SAM" id="MobiDB-lite"/>
    </source>
</evidence>
<keyword evidence="3 7" id="KW-0812">Transmembrane</keyword>
<feature type="compositionally biased region" description="Basic and acidic residues" evidence="6">
    <location>
        <begin position="347"/>
        <end position="365"/>
    </location>
</feature>
<comment type="subcellular location">
    <subcellularLocation>
        <location evidence="1">Membrane</location>
        <topology evidence="1">Multi-pass membrane protein</topology>
    </subcellularLocation>
</comment>
<feature type="compositionally biased region" description="Low complexity" evidence="6">
    <location>
        <begin position="428"/>
        <end position="438"/>
    </location>
</feature>
<reference evidence="9 10" key="1">
    <citation type="journal article" date="2017" name="Nat. Ecol. Evol.">
        <title>Scallop genome provides insights into evolution of bilaterian karyotype and development.</title>
        <authorList>
            <person name="Wang S."/>
            <person name="Zhang J."/>
            <person name="Jiao W."/>
            <person name="Li J."/>
            <person name="Xun X."/>
            <person name="Sun Y."/>
            <person name="Guo X."/>
            <person name="Huan P."/>
            <person name="Dong B."/>
            <person name="Zhang L."/>
            <person name="Hu X."/>
            <person name="Sun X."/>
            <person name="Wang J."/>
            <person name="Zhao C."/>
            <person name="Wang Y."/>
            <person name="Wang D."/>
            <person name="Huang X."/>
            <person name="Wang R."/>
            <person name="Lv J."/>
            <person name="Li Y."/>
            <person name="Zhang Z."/>
            <person name="Liu B."/>
            <person name="Lu W."/>
            <person name="Hui Y."/>
            <person name="Liang J."/>
            <person name="Zhou Z."/>
            <person name="Hou R."/>
            <person name="Li X."/>
            <person name="Liu Y."/>
            <person name="Li H."/>
            <person name="Ning X."/>
            <person name="Lin Y."/>
            <person name="Zhao L."/>
            <person name="Xing Q."/>
            <person name="Dou J."/>
            <person name="Li Y."/>
            <person name="Mao J."/>
            <person name="Guo H."/>
            <person name="Dou H."/>
            <person name="Li T."/>
            <person name="Mu C."/>
            <person name="Jiang W."/>
            <person name="Fu Q."/>
            <person name="Fu X."/>
            <person name="Miao Y."/>
            <person name="Liu J."/>
            <person name="Yu Q."/>
            <person name="Li R."/>
            <person name="Liao H."/>
            <person name="Li X."/>
            <person name="Kong Y."/>
            <person name="Jiang Z."/>
            <person name="Chourrout D."/>
            <person name="Li R."/>
            <person name="Bao Z."/>
        </authorList>
    </citation>
    <scope>NUCLEOTIDE SEQUENCE [LARGE SCALE GENOMIC DNA]</scope>
    <source>
        <strain evidence="9 10">PY_sf001</strain>
    </source>
</reference>
<dbReference type="PANTHER" id="PTHR12191">
    <property type="entry name" value="SOLUTE CARRIER FAMILY 39"/>
    <property type="match status" value="1"/>
</dbReference>
<sequence>MLVLIYAGLSAIVIGQTEANRKVSCTFEGLKTFIAIGYHLTEHNHSDPSTLLDKMIRVMLLRMNCEKRYKAMLFRKMHEHHGEHWINTLPAAYDEYLNKSHVKKFVTKITRSDAVTATTLNAMAATILKVAINFECFVSRTLFEPSEDFTNDFLLENNYEHTLKMINQHYVRHMNSDKMDRMSYVNRLQCLNVKTALGDIQRELKSHGHDQHIHHSAGHNQGNVQPHHIDLHGKENDHVRDVAPVLIHPDDKGNHLNKFKRSYNVIHNEEYAASRNKTDTSFTKSIQDPDMNSNIESVVFKPVITHYTNVKNSENDGSHQYNAGKNKQLRAAHHVHNASNTNINTVKEYDTTDFHNNDTHDDRKYSHYQGTRGSMHNNSNSNKDTVKHKHVHHERHPTHSRQHTHTQPSDAQTIQATAAHVTVGHNQAHNHNQQSNQAGRPPNQQQMLSTHKTLTPRSTSYERSTPTQKSTPAPQATLNQQPPPDHPMRPEERPPSENHINCLSTENRWSKPRHLHPLQREHIDSFYANIALAMIKGYKLQDNDLPCPGAFLHDMFDKYGEKGLLNSAGLKRIMAVKKPLSGHLEHAHNSQKHDHHENVVHAHKHDSQINTTCEVKRRRITEGYKQFVNVEAIAPKVMPCLSKDDLKTMFHVKGGITMTTFLDMCPVILQQLVSDACANKSTIVQQTTPLEKYGLSTLCVFIISLCSFAGAVFVKCAHSVNRVYVMAGLLALSVGCLLGDAIIHLLPHVLAQGHHGDHDDSNTVYKMCGALISVYSFFLMELFFRHSHNHKNDADMDIEISRDTQSCTSTTSAVSDIQLIDMRKNNLRTPKTENKTRVWQKVSTNSADAQPEEETKQQSSGSLKWMVLIGEMVHNFADGMAIGASFAESLTEGLSTSLAVFCHELPHELGDFAVLLSTGMSVKKALLLNFASSLTAFIGLYIGVAIGSNDEARLWILSFGAGMFVYIALATLMPELVGYFNCYTNIKMFLSLNFGLLLGFLFMLLLAVFEDDIRLIL</sequence>
<feature type="compositionally biased region" description="Polar residues" evidence="6">
    <location>
        <begin position="442"/>
        <end position="480"/>
    </location>
</feature>
<evidence type="ECO:0000256" key="3">
    <source>
        <dbReference type="ARBA" id="ARBA00022692"/>
    </source>
</evidence>
<feature type="region of interest" description="Disordered" evidence="6">
    <location>
        <begin position="428"/>
        <end position="502"/>
    </location>
</feature>
<proteinExistence type="inferred from homology"/>
<dbReference type="GO" id="GO:0005886">
    <property type="term" value="C:plasma membrane"/>
    <property type="evidence" value="ECO:0007669"/>
    <property type="project" value="TreeGrafter"/>
</dbReference>
<dbReference type="InterPro" id="IPR050799">
    <property type="entry name" value="ZIP_Transporter"/>
</dbReference>
<feature type="region of interest" description="Disordered" evidence="6">
    <location>
        <begin position="337"/>
        <end position="411"/>
    </location>
</feature>
<evidence type="ECO:0000313" key="10">
    <source>
        <dbReference type="Proteomes" id="UP000242188"/>
    </source>
</evidence>
<organism evidence="9 10">
    <name type="scientific">Mizuhopecten yessoensis</name>
    <name type="common">Japanese scallop</name>
    <name type="synonym">Patinopecten yessoensis</name>
    <dbReference type="NCBI Taxonomy" id="6573"/>
    <lineage>
        <taxon>Eukaryota</taxon>
        <taxon>Metazoa</taxon>
        <taxon>Spiralia</taxon>
        <taxon>Lophotrochozoa</taxon>
        <taxon>Mollusca</taxon>
        <taxon>Bivalvia</taxon>
        <taxon>Autobranchia</taxon>
        <taxon>Pteriomorphia</taxon>
        <taxon>Pectinida</taxon>
        <taxon>Pectinoidea</taxon>
        <taxon>Pectinidae</taxon>
        <taxon>Mizuhopecten</taxon>
    </lineage>
</organism>
<evidence type="ECO:0000256" key="5">
    <source>
        <dbReference type="ARBA" id="ARBA00023136"/>
    </source>
</evidence>
<name>A0A210Q3U0_MIZYE</name>
<keyword evidence="10" id="KW-1185">Reference proteome</keyword>
<dbReference type="EMBL" id="NEDP02005106">
    <property type="protein sequence ID" value="OWF43428.1"/>
    <property type="molecule type" value="Genomic_DNA"/>
</dbReference>
<evidence type="ECO:0000256" key="4">
    <source>
        <dbReference type="ARBA" id="ARBA00022989"/>
    </source>
</evidence>
<accession>A0A210Q3U0</accession>
<feature type="compositionally biased region" description="Polar residues" evidence="6">
    <location>
        <begin position="368"/>
        <end position="383"/>
    </location>
</feature>
<evidence type="ECO:0000256" key="7">
    <source>
        <dbReference type="SAM" id="Phobius"/>
    </source>
</evidence>
<comment type="similarity">
    <text evidence="2">Belongs to the ZIP transporter (TC 2.A.5) family.</text>
</comment>
<feature type="region of interest" description="Disordered" evidence="6">
    <location>
        <begin position="211"/>
        <end position="230"/>
    </location>
</feature>
<dbReference type="OrthoDB" id="200954at2759"/>
<feature type="chain" id="PRO_5013030053" evidence="8">
    <location>
        <begin position="20"/>
        <end position="1017"/>
    </location>
</feature>
<dbReference type="AlphaFoldDB" id="A0A210Q3U0"/>
<feature type="transmembrane region" description="Helical" evidence="7">
    <location>
        <begin position="926"/>
        <end position="948"/>
    </location>
</feature>
<dbReference type="Proteomes" id="UP000242188">
    <property type="component" value="Unassembled WGS sequence"/>
</dbReference>
<dbReference type="GO" id="GO:0030003">
    <property type="term" value="P:intracellular monoatomic cation homeostasis"/>
    <property type="evidence" value="ECO:0007669"/>
    <property type="project" value="TreeGrafter"/>
</dbReference>
<protein>
    <submittedName>
        <fullName evidence="9">Zinc transporter ZIP4</fullName>
    </submittedName>
</protein>
<evidence type="ECO:0000256" key="8">
    <source>
        <dbReference type="SAM" id="SignalP"/>
    </source>
</evidence>
<dbReference type="GO" id="GO:0140410">
    <property type="term" value="F:monoatomic cation:bicarbonate symporter activity"/>
    <property type="evidence" value="ECO:0007669"/>
    <property type="project" value="TreeGrafter"/>
</dbReference>
<dbReference type="GO" id="GO:0071578">
    <property type="term" value="P:zinc ion import across plasma membrane"/>
    <property type="evidence" value="ECO:0007669"/>
    <property type="project" value="TreeGrafter"/>
</dbReference>
<comment type="caution">
    <text evidence="9">The sequence shown here is derived from an EMBL/GenBank/DDBJ whole genome shotgun (WGS) entry which is preliminary data.</text>
</comment>
<evidence type="ECO:0000256" key="2">
    <source>
        <dbReference type="ARBA" id="ARBA00006939"/>
    </source>
</evidence>
<evidence type="ECO:0000256" key="1">
    <source>
        <dbReference type="ARBA" id="ARBA00004141"/>
    </source>
</evidence>
<feature type="transmembrane region" description="Helical" evidence="7">
    <location>
        <begin position="954"/>
        <end position="977"/>
    </location>
</feature>
<feature type="compositionally biased region" description="Basic residues" evidence="6">
    <location>
        <begin position="386"/>
        <end position="404"/>
    </location>
</feature>
<feature type="transmembrane region" description="Helical" evidence="7">
    <location>
        <begin position="989"/>
        <end position="1009"/>
    </location>
</feature>
<dbReference type="GO" id="GO:0005385">
    <property type="term" value="F:zinc ion transmembrane transporter activity"/>
    <property type="evidence" value="ECO:0007669"/>
    <property type="project" value="TreeGrafter"/>
</dbReference>
<keyword evidence="4 7" id="KW-1133">Transmembrane helix</keyword>
<dbReference type="PANTHER" id="PTHR12191:SF37">
    <property type="entry name" value="ZINC TRANSPORTER FOI"/>
    <property type="match status" value="1"/>
</dbReference>
<dbReference type="InterPro" id="IPR003689">
    <property type="entry name" value="ZIP"/>
</dbReference>
<feature type="transmembrane region" description="Helical" evidence="7">
    <location>
        <begin position="723"/>
        <end position="743"/>
    </location>
</feature>